<evidence type="ECO:0000256" key="1">
    <source>
        <dbReference type="SAM" id="MobiDB-lite"/>
    </source>
</evidence>
<feature type="non-terminal residue" evidence="2">
    <location>
        <position position="948"/>
    </location>
</feature>
<evidence type="ECO:0000313" key="2">
    <source>
        <dbReference type="EMBL" id="CAK0836411.1"/>
    </source>
</evidence>
<sequence length="948" mass="104843">MFDEGQLVRACGQSPILREKYVQSVVGCPSADALPRHPPGDDEEVSSILQHSRSYYYDRLIVTEDQLRALTKLPHLTPSILKKMEPHLAWGVDEHGKFRRFYRIIDDMADNKNSGLRRERVSWTLTNSQERKLLVLQNSLVQGQGSAIFEWAANSDSRMLNESQALDAPTLSAVIGLGQKKSAGKKAADGSAGSPKVPSSRISSAASDDGAVSAAELLKICPPDVPGKCECWIQKNDLFQHLMDAKLKNCIKEAKNLLEKIQGKSEYAANYSSLNAHMNNVKTVLAVTQQNIKDGLVTDDMLQRGLRPIVAIPNGPESLDPTYMFAIVARKVNGTIPENSKLTVDQTRLIKEVWHRSKPWTAVMEVMDTQLETFDDLAGLGDTDLGMADNEDNITHAINPNERLGPCSPFDPFDPKVAHIPNEHLGDRVSMHVQLLVNAFACNMTLKDDIYKDSTVVFAQVVCDELSNELQLAMVPPCFMSVGRELLTPLKQVIFLEGLAKGTAGDTYEERYAEFAKFQKDVSEKVPSWGIMGYVKSSLETSFYWAKLVSSAKEKHDNTLSTLKAVQPHVDTINEFLCLGGRTEDVIVNLAPLDSFETAADNYHKWRTVDKANTSQILATLANMFSKGLLKFSDAVGKKLKKGDKVGGSVDTAISLLSRSLKVFPEESVFRVELATLEQYNQEFSSAQRSQRLEQVASDIIKNFVKNVPHSESAAKEIPSKLNSLEGEIYTVESRGVYYQALQHLAVWTFTSVANIHEENPPDFTTILAIFKLSAGVVRNGIDGQEGLRDDVLKLGGFFQDSSRMGDYLRRFIGLGDTSAQRAKKDEGQNYDATASLRSLWRSVTGAFARVKAMSGFEDHQVIMDKYSEVLFEGVGANLTDVTLEIMQIEAEKLEELQARVKQGAGGCADGTLWHDAPGVGEADALEKLVEMDAMSGFKAKEQKELRE</sequence>
<proteinExistence type="predicted"/>
<evidence type="ECO:0000313" key="3">
    <source>
        <dbReference type="Proteomes" id="UP001189429"/>
    </source>
</evidence>
<organism evidence="2 3">
    <name type="scientific">Prorocentrum cordatum</name>
    <dbReference type="NCBI Taxonomy" id="2364126"/>
    <lineage>
        <taxon>Eukaryota</taxon>
        <taxon>Sar</taxon>
        <taxon>Alveolata</taxon>
        <taxon>Dinophyceae</taxon>
        <taxon>Prorocentrales</taxon>
        <taxon>Prorocentraceae</taxon>
        <taxon>Prorocentrum</taxon>
    </lineage>
</organism>
<reference evidence="2" key="1">
    <citation type="submission" date="2023-10" db="EMBL/GenBank/DDBJ databases">
        <authorList>
            <person name="Chen Y."/>
            <person name="Shah S."/>
            <person name="Dougan E. K."/>
            <person name="Thang M."/>
            <person name="Chan C."/>
        </authorList>
    </citation>
    <scope>NUCLEOTIDE SEQUENCE [LARGE SCALE GENOMIC DNA]</scope>
</reference>
<comment type="caution">
    <text evidence="2">The sequence shown here is derived from an EMBL/GenBank/DDBJ whole genome shotgun (WGS) entry which is preliminary data.</text>
</comment>
<name>A0ABN9SVY3_9DINO</name>
<evidence type="ECO:0008006" key="4">
    <source>
        <dbReference type="Google" id="ProtNLM"/>
    </source>
</evidence>
<protein>
    <recommendedName>
        <fullName evidence="4">Exocyst complex component Sec6</fullName>
    </recommendedName>
</protein>
<dbReference type="Proteomes" id="UP001189429">
    <property type="component" value="Unassembled WGS sequence"/>
</dbReference>
<feature type="region of interest" description="Disordered" evidence="1">
    <location>
        <begin position="184"/>
        <end position="205"/>
    </location>
</feature>
<accession>A0ABN9SVY3</accession>
<gene>
    <name evidence="2" type="ORF">PCOR1329_LOCUS32898</name>
</gene>
<dbReference type="EMBL" id="CAUYUJ010013558">
    <property type="protein sequence ID" value="CAK0836411.1"/>
    <property type="molecule type" value="Genomic_DNA"/>
</dbReference>
<keyword evidence="3" id="KW-1185">Reference proteome</keyword>